<dbReference type="Pfam" id="PF01916">
    <property type="entry name" value="DS"/>
    <property type="match status" value="1"/>
</dbReference>
<dbReference type="NCBIfam" id="TIGR00321">
    <property type="entry name" value="dhys"/>
    <property type="match status" value="1"/>
</dbReference>
<evidence type="ECO:0000256" key="5">
    <source>
        <dbReference type="ARBA" id="ARBA00043952"/>
    </source>
</evidence>
<dbReference type="AlphaFoldDB" id="A0ABD6DH76"/>
<dbReference type="InterPro" id="IPR036982">
    <property type="entry name" value="Deoxyhypusine_synthase_sf"/>
</dbReference>
<dbReference type="PANTHER" id="PTHR11703">
    <property type="entry name" value="DEOXYHYPUSINE SYNTHASE"/>
    <property type="match status" value="1"/>
</dbReference>
<sequence length="341" mass="37512">MTDDDTKDNVIPGSEEELATPDVRGYDFTGEFDLAELLASYETTGFQATHLAEAIDIVKRMRDDGATIYCTYTSNIVSSGLRETLAYLARENLVDVMITTSGSITEDVIKTEKPFKMGEWDVDEAAMRERGINRLGNIFVPSDRYVWLEEYLNDFFPEFFAEEKVRTPVEFSRELGATIDDEHSILANAADNDIPIFCPALTDAEVGNFLYYYKQGYDSDVGIEILQDYDDLIEEGLLADKTGLIVIGGGLPKHHAIMTNLFRGGADYAVYISTGVEGDGSLSGAPPDEAVSWGKIKEEVTNHVEVKAEATLVTPLLVAEAFKKYEPAGGEDEAEATAADD</sequence>
<dbReference type="Gene3D" id="3.40.910.10">
    <property type="entry name" value="Deoxyhypusine synthase"/>
    <property type="match status" value="1"/>
</dbReference>
<proteinExistence type="inferred from homology"/>
<reference evidence="6 7" key="1">
    <citation type="journal article" date="2019" name="Int. J. Syst. Evol. Microbiol.">
        <title>The Global Catalogue of Microorganisms (GCM) 10K type strain sequencing project: providing services to taxonomists for standard genome sequencing and annotation.</title>
        <authorList>
            <consortium name="The Broad Institute Genomics Platform"/>
            <consortium name="The Broad Institute Genome Sequencing Center for Infectious Disease"/>
            <person name="Wu L."/>
            <person name="Ma J."/>
        </authorList>
    </citation>
    <scope>NUCLEOTIDE SEQUENCE [LARGE SCALE GENOMIC DNA]</scope>
    <source>
        <strain evidence="6 7">CGMCC 1.10390</strain>
    </source>
</reference>
<evidence type="ECO:0000256" key="3">
    <source>
        <dbReference type="ARBA" id="ARBA00023027"/>
    </source>
</evidence>
<evidence type="ECO:0000313" key="6">
    <source>
        <dbReference type="EMBL" id="MFD1644498.1"/>
    </source>
</evidence>
<keyword evidence="3" id="KW-0520">NAD</keyword>
<organism evidence="6 7">
    <name type="scientific">Haloarchaeobius litoreus</name>
    <dbReference type="NCBI Taxonomy" id="755306"/>
    <lineage>
        <taxon>Archaea</taxon>
        <taxon>Methanobacteriati</taxon>
        <taxon>Methanobacteriota</taxon>
        <taxon>Stenosarchaea group</taxon>
        <taxon>Halobacteria</taxon>
        <taxon>Halobacteriales</taxon>
        <taxon>Halorubellaceae</taxon>
        <taxon>Haloarchaeobius</taxon>
    </lineage>
</organism>
<protein>
    <recommendedName>
        <fullName evidence="4">Probable deoxyhypusine synthase</fullName>
    </recommendedName>
</protein>
<dbReference type="PANTHER" id="PTHR11703:SF0">
    <property type="entry name" value="DEOXYHYPUSINE SYNTHASE"/>
    <property type="match status" value="1"/>
</dbReference>
<dbReference type="GO" id="GO:0016765">
    <property type="term" value="F:transferase activity, transferring alkyl or aryl (other than methyl) groups"/>
    <property type="evidence" value="ECO:0007669"/>
    <property type="project" value="UniProtKB-ARBA"/>
</dbReference>
<comment type="similarity">
    <text evidence="2">Belongs to the deoxyhypusine synthase family.</text>
</comment>
<dbReference type="InterPro" id="IPR002773">
    <property type="entry name" value="Deoxyhypusine_synthase"/>
</dbReference>
<evidence type="ECO:0000256" key="1">
    <source>
        <dbReference type="ARBA" id="ARBA00002823"/>
    </source>
</evidence>
<dbReference type="NCBIfam" id="NF003052">
    <property type="entry name" value="PRK03971.1"/>
    <property type="match status" value="1"/>
</dbReference>
<dbReference type="InterPro" id="IPR029035">
    <property type="entry name" value="DHS-like_NAD/FAD-binding_dom"/>
</dbReference>
<evidence type="ECO:0000256" key="4">
    <source>
        <dbReference type="ARBA" id="ARBA00039467"/>
    </source>
</evidence>
<accession>A0ABD6DH76</accession>
<evidence type="ECO:0000256" key="2">
    <source>
        <dbReference type="ARBA" id="ARBA00009892"/>
    </source>
</evidence>
<dbReference type="EMBL" id="JBHUDO010000001">
    <property type="protein sequence ID" value="MFD1644498.1"/>
    <property type="molecule type" value="Genomic_DNA"/>
</dbReference>
<name>A0ABD6DH76_9EURY</name>
<comment type="caution">
    <text evidence="6">The sequence shown here is derived from an EMBL/GenBank/DDBJ whole genome shotgun (WGS) entry which is preliminary data.</text>
</comment>
<keyword evidence="6" id="KW-0808">Transferase</keyword>
<dbReference type="SUPFAM" id="SSF52467">
    <property type="entry name" value="DHS-like NAD/FAD-binding domain"/>
    <property type="match status" value="1"/>
</dbReference>
<keyword evidence="7" id="KW-1185">Reference proteome</keyword>
<dbReference type="FunFam" id="3.40.910.10:FF:000010">
    <property type="entry name" value="Deoxyhypusine synthase"/>
    <property type="match status" value="1"/>
</dbReference>
<comment type="pathway">
    <text evidence="5">Protein modification.</text>
</comment>
<dbReference type="Proteomes" id="UP001597034">
    <property type="component" value="Unassembled WGS sequence"/>
</dbReference>
<comment type="function">
    <text evidence="1">Catalyzes the NAD-dependent oxidative cleavage of spermidine and the subsequent transfer of the butylamine moiety of spermidine to the epsilon-amino group of a specific lysine residue of the eIF-5A precursor protein to form the intermediate deoxyhypusine residue.</text>
</comment>
<dbReference type="RefSeq" id="WP_256399767.1">
    <property type="nucleotide sequence ID" value="NZ_JANHJR010000002.1"/>
</dbReference>
<evidence type="ECO:0000313" key="7">
    <source>
        <dbReference type="Proteomes" id="UP001597034"/>
    </source>
</evidence>
<gene>
    <name evidence="6" type="ORF">ACFSBL_02280</name>
</gene>